<dbReference type="Proteomes" id="UP000309997">
    <property type="component" value="Unassembled WGS sequence"/>
</dbReference>
<dbReference type="EMBL" id="RCHU02000014">
    <property type="protein sequence ID" value="KAL3572897.1"/>
    <property type="molecule type" value="Genomic_DNA"/>
</dbReference>
<protein>
    <submittedName>
        <fullName evidence="1">Uncharacterized protein</fullName>
    </submittedName>
</protein>
<name>A0ACC4B3A2_POPAL</name>
<organism evidence="1 2">
    <name type="scientific">Populus alba</name>
    <name type="common">White poplar</name>
    <dbReference type="NCBI Taxonomy" id="43335"/>
    <lineage>
        <taxon>Eukaryota</taxon>
        <taxon>Viridiplantae</taxon>
        <taxon>Streptophyta</taxon>
        <taxon>Embryophyta</taxon>
        <taxon>Tracheophyta</taxon>
        <taxon>Spermatophyta</taxon>
        <taxon>Magnoliopsida</taxon>
        <taxon>eudicotyledons</taxon>
        <taxon>Gunneridae</taxon>
        <taxon>Pentapetalae</taxon>
        <taxon>rosids</taxon>
        <taxon>fabids</taxon>
        <taxon>Malpighiales</taxon>
        <taxon>Salicaceae</taxon>
        <taxon>Saliceae</taxon>
        <taxon>Populus</taxon>
    </lineage>
</organism>
<reference evidence="1 2" key="1">
    <citation type="journal article" date="2024" name="Plant Biotechnol. J.">
        <title>Genome and CRISPR/Cas9 system of a widespread forest tree (Populus alba) in the world.</title>
        <authorList>
            <person name="Liu Y.J."/>
            <person name="Jiang P.F."/>
            <person name="Han X.M."/>
            <person name="Li X.Y."/>
            <person name="Wang H.M."/>
            <person name="Wang Y.J."/>
            <person name="Wang X.X."/>
            <person name="Zeng Q.Y."/>
        </authorList>
    </citation>
    <scope>NUCLEOTIDE SEQUENCE [LARGE SCALE GENOMIC DNA]</scope>
    <source>
        <strain evidence="2">cv. PAL-ZL1</strain>
    </source>
</reference>
<comment type="caution">
    <text evidence="1">The sequence shown here is derived from an EMBL/GenBank/DDBJ whole genome shotgun (WGS) entry which is preliminary data.</text>
</comment>
<accession>A0ACC4B3A2</accession>
<sequence>MQLFKDVLSPSFAVQSGQAVICLCHGYEKERRRSGCPRKRGNIEGKRLFDEESSSEEEDSISGSDREDAHDEEEKQDEEEEEEAPLIHSIRSSSKLRSLKLSRDENKGQRSF</sequence>
<evidence type="ECO:0000313" key="2">
    <source>
        <dbReference type="Proteomes" id="UP000309997"/>
    </source>
</evidence>
<evidence type="ECO:0000313" key="1">
    <source>
        <dbReference type="EMBL" id="KAL3572897.1"/>
    </source>
</evidence>
<keyword evidence="2" id="KW-1185">Reference proteome</keyword>
<proteinExistence type="predicted"/>
<gene>
    <name evidence="1" type="ORF">D5086_026801</name>
</gene>